<feature type="region of interest" description="Disordered" evidence="1">
    <location>
        <begin position="1"/>
        <end position="88"/>
    </location>
</feature>
<reference evidence="2 3" key="1">
    <citation type="submission" date="2016-07" db="EMBL/GenBank/DDBJ databases">
        <title>Complete genome sequence of the Lentzea guizhouensis DHS C013.</title>
        <authorList>
            <person name="Cao C."/>
        </authorList>
    </citation>
    <scope>NUCLEOTIDE SEQUENCE [LARGE SCALE GENOMIC DNA]</scope>
    <source>
        <strain evidence="2 3">DHS C013</strain>
    </source>
</reference>
<evidence type="ECO:0000313" key="3">
    <source>
        <dbReference type="Proteomes" id="UP000093053"/>
    </source>
</evidence>
<evidence type="ECO:0000256" key="1">
    <source>
        <dbReference type="SAM" id="MobiDB-lite"/>
    </source>
</evidence>
<organism evidence="2 3">
    <name type="scientific">Lentzea guizhouensis</name>
    <dbReference type="NCBI Taxonomy" id="1586287"/>
    <lineage>
        <taxon>Bacteria</taxon>
        <taxon>Bacillati</taxon>
        <taxon>Actinomycetota</taxon>
        <taxon>Actinomycetes</taxon>
        <taxon>Pseudonocardiales</taxon>
        <taxon>Pseudonocardiaceae</taxon>
        <taxon>Lentzea</taxon>
    </lineage>
</organism>
<name>A0A1B2HM03_9PSEU</name>
<gene>
    <name evidence="2" type="ORF">BBK82_24400</name>
</gene>
<dbReference type="STRING" id="1586287.BBK82_24400"/>
<keyword evidence="3" id="KW-1185">Reference proteome</keyword>
<sequence>MPSGSATSTASGSTRPSNCCTASSRKSTTNSAGRSANVTPAFRSTRWIHTSRSRRNGTVEAGMTAPLGAVTSDRHECAGSSRQAVSKR</sequence>
<proteinExistence type="predicted"/>
<protein>
    <submittedName>
        <fullName evidence="2">Uncharacterized protein</fullName>
    </submittedName>
</protein>
<feature type="compositionally biased region" description="Low complexity" evidence="1">
    <location>
        <begin position="1"/>
        <end position="14"/>
    </location>
</feature>
<feature type="compositionally biased region" description="Polar residues" evidence="1">
    <location>
        <begin position="15"/>
        <end position="38"/>
    </location>
</feature>
<dbReference type="EMBL" id="CP016793">
    <property type="protein sequence ID" value="ANZ38736.1"/>
    <property type="molecule type" value="Genomic_DNA"/>
</dbReference>
<dbReference type="AlphaFoldDB" id="A0A1B2HM03"/>
<evidence type="ECO:0000313" key="2">
    <source>
        <dbReference type="EMBL" id="ANZ38736.1"/>
    </source>
</evidence>
<dbReference type="KEGG" id="led:BBK82_24400"/>
<dbReference type="Proteomes" id="UP000093053">
    <property type="component" value="Chromosome"/>
</dbReference>
<accession>A0A1B2HM03</accession>